<organism evidence="1 2">
    <name type="scientific">Trichomonas vaginalis (strain ATCC PRA-98 / G3)</name>
    <dbReference type="NCBI Taxonomy" id="412133"/>
    <lineage>
        <taxon>Eukaryota</taxon>
        <taxon>Metamonada</taxon>
        <taxon>Parabasalia</taxon>
        <taxon>Trichomonadida</taxon>
        <taxon>Trichomonadidae</taxon>
        <taxon>Trichomonas</taxon>
    </lineage>
</organism>
<dbReference type="InParanoid" id="A2EMM5"/>
<sequence>MHENYNQINFNSICYYFNGNPMKFSDIDDIWNSFYCNNEEYIPITQSKIINNQNKNCFIHDLLFSNFNQRIIDLQGDQKVLIYKTIFFANTNNQNSDSHGRLISKLDGSLVQYQVHSLDTTINLDEYSAVHSNSELSDSSLNYVKDSTFTGSKGNGPSIRCKKGHIIIKNINISNTQSDYHYSGYVTSSYVNNNSFTYSIISNITSGDGPLRHSNFDGNLDHLIINGVVANESGTSYCIISAYIYSSITIRDCIFSNSDAYRIFETDDSSSLTISDCYINNNKVHEVESGTINLETTNFLELNTSEIGPEIKAYQLTKFAVLKFISITNTLLKGIDENASAIITIESNISFPIAIIIYIDDEIIQVELIPLQYGINLYNINITIPSRLDIGTHNLTAKIQGYNENESRSVAYGFKLIDPVEISIIYSKYNKRRITIFGAIDVKENDLVKELEVALDNSTNFIRVDEFTIGKNNEQLFNFNFEFPSDFTKGNHCIQMNAVNNSRIIGTIKYDFIFDPDRLSTNRPVIPKFRKRR</sequence>
<dbReference type="Proteomes" id="UP000001542">
    <property type="component" value="Unassembled WGS sequence"/>
</dbReference>
<evidence type="ECO:0008006" key="3">
    <source>
        <dbReference type="Google" id="ProtNLM"/>
    </source>
</evidence>
<dbReference type="InterPro" id="IPR011050">
    <property type="entry name" value="Pectin_lyase_fold/virulence"/>
</dbReference>
<name>A2EMM5_TRIV3</name>
<protein>
    <recommendedName>
        <fullName evidence="3">Right handed beta helix domain-containing protein</fullName>
    </recommendedName>
</protein>
<reference evidence="1" key="1">
    <citation type="submission" date="2006-10" db="EMBL/GenBank/DDBJ databases">
        <authorList>
            <person name="Amadeo P."/>
            <person name="Zhao Q."/>
            <person name="Wortman J."/>
            <person name="Fraser-Liggett C."/>
            <person name="Carlton J."/>
        </authorList>
    </citation>
    <scope>NUCLEOTIDE SEQUENCE</scope>
    <source>
        <strain evidence="1">G3</strain>
    </source>
</reference>
<evidence type="ECO:0000313" key="2">
    <source>
        <dbReference type="Proteomes" id="UP000001542"/>
    </source>
</evidence>
<dbReference type="RefSeq" id="XP_001318318.1">
    <property type="nucleotide sequence ID" value="XM_001318283.1"/>
</dbReference>
<dbReference type="SUPFAM" id="SSF51126">
    <property type="entry name" value="Pectin lyase-like"/>
    <property type="match status" value="1"/>
</dbReference>
<dbReference type="KEGG" id="tva:4763970"/>
<evidence type="ECO:0000313" key="1">
    <source>
        <dbReference type="EMBL" id="EAY06095.1"/>
    </source>
</evidence>
<dbReference type="VEuPathDB" id="TrichDB:TVAG_349480"/>
<dbReference type="VEuPathDB" id="TrichDB:TVAGG3_0810160"/>
<gene>
    <name evidence="1" type="ORF">TVAG_349480</name>
</gene>
<reference evidence="1" key="2">
    <citation type="journal article" date="2007" name="Science">
        <title>Draft genome sequence of the sexually transmitted pathogen Trichomonas vaginalis.</title>
        <authorList>
            <person name="Carlton J.M."/>
            <person name="Hirt R.P."/>
            <person name="Silva J.C."/>
            <person name="Delcher A.L."/>
            <person name="Schatz M."/>
            <person name="Zhao Q."/>
            <person name="Wortman J.R."/>
            <person name="Bidwell S.L."/>
            <person name="Alsmark U.C.M."/>
            <person name="Besteiro S."/>
            <person name="Sicheritz-Ponten T."/>
            <person name="Noel C.J."/>
            <person name="Dacks J.B."/>
            <person name="Foster P.G."/>
            <person name="Simillion C."/>
            <person name="Van de Peer Y."/>
            <person name="Miranda-Saavedra D."/>
            <person name="Barton G.J."/>
            <person name="Westrop G.D."/>
            <person name="Mueller S."/>
            <person name="Dessi D."/>
            <person name="Fiori P.L."/>
            <person name="Ren Q."/>
            <person name="Paulsen I."/>
            <person name="Zhang H."/>
            <person name="Bastida-Corcuera F.D."/>
            <person name="Simoes-Barbosa A."/>
            <person name="Brown M.T."/>
            <person name="Hayes R.D."/>
            <person name="Mukherjee M."/>
            <person name="Okumura C.Y."/>
            <person name="Schneider R."/>
            <person name="Smith A.J."/>
            <person name="Vanacova S."/>
            <person name="Villalvazo M."/>
            <person name="Haas B.J."/>
            <person name="Pertea M."/>
            <person name="Feldblyum T.V."/>
            <person name="Utterback T.R."/>
            <person name="Shu C.L."/>
            <person name="Osoegawa K."/>
            <person name="de Jong P.J."/>
            <person name="Hrdy I."/>
            <person name="Horvathova L."/>
            <person name="Zubacova Z."/>
            <person name="Dolezal P."/>
            <person name="Malik S.B."/>
            <person name="Logsdon J.M. Jr."/>
            <person name="Henze K."/>
            <person name="Gupta A."/>
            <person name="Wang C.C."/>
            <person name="Dunne R.L."/>
            <person name="Upcroft J.A."/>
            <person name="Upcroft P."/>
            <person name="White O."/>
            <person name="Salzberg S.L."/>
            <person name="Tang P."/>
            <person name="Chiu C.-H."/>
            <person name="Lee Y.-S."/>
            <person name="Embley T.M."/>
            <person name="Coombs G.H."/>
            <person name="Mottram J.C."/>
            <person name="Tachezy J."/>
            <person name="Fraser-Liggett C.M."/>
            <person name="Johnson P.J."/>
        </authorList>
    </citation>
    <scope>NUCLEOTIDE SEQUENCE [LARGE SCALE GENOMIC DNA]</scope>
    <source>
        <strain evidence="1">G3</strain>
    </source>
</reference>
<dbReference type="AlphaFoldDB" id="A2EMM5"/>
<keyword evidence="2" id="KW-1185">Reference proteome</keyword>
<proteinExistence type="predicted"/>
<accession>A2EMM5</accession>
<dbReference type="EMBL" id="DS113432">
    <property type="protein sequence ID" value="EAY06095.1"/>
    <property type="molecule type" value="Genomic_DNA"/>
</dbReference>